<protein>
    <recommendedName>
        <fullName evidence="14">Cathepsin O</fullName>
        <ecNumber evidence="13">3.4.22.42</ecNumber>
    </recommendedName>
</protein>
<reference evidence="16" key="5">
    <citation type="submission" date="2025-09" db="UniProtKB">
        <authorList>
            <consortium name="Ensembl"/>
        </authorList>
    </citation>
    <scope>IDENTIFICATION</scope>
</reference>
<dbReference type="InterPro" id="IPR000668">
    <property type="entry name" value="Peptidase_C1A_C"/>
</dbReference>
<dbReference type="Gene3D" id="3.90.70.10">
    <property type="entry name" value="Cysteine proteinases"/>
    <property type="match status" value="1"/>
</dbReference>
<evidence type="ECO:0000256" key="2">
    <source>
        <dbReference type="ARBA" id="ARBA00008455"/>
    </source>
</evidence>
<dbReference type="InterPro" id="IPR013128">
    <property type="entry name" value="Peptidase_C1A"/>
</dbReference>
<comment type="similarity">
    <text evidence="2">Belongs to the peptidase C1 family.</text>
</comment>
<comment type="catalytic activity">
    <reaction evidence="11">
        <text>The recombinant human enzyme hydrolyzes synthetic endopeptidase substrates including Z-Phe-Arg-NHMec and Z-Arg-Arg-NHMec.</text>
        <dbReference type="EC" id="3.4.22.42"/>
    </reaction>
</comment>
<keyword evidence="17" id="KW-1185">Reference proteome</keyword>
<dbReference type="AlphaFoldDB" id="A0A4W3I6J7"/>
<dbReference type="FunFam" id="3.90.70.10:FF:000079">
    <property type="entry name" value="Cathepsin O"/>
    <property type="match status" value="1"/>
</dbReference>
<evidence type="ECO:0000256" key="6">
    <source>
        <dbReference type="ARBA" id="ARBA00022807"/>
    </source>
</evidence>
<dbReference type="Pfam" id="PF00112">
    <property type="entry name" value="Peptidase_C1"/>
    <property type="match status" value="1"/>
</dbReference>
<dbReference type="GO" id="GO:0005764">
    <property type="term" value="C:lysosome"/>
    <property type="evidence" value="ECO:0007669"/>
    <property type="project" value="UniProtKB-SubCell"/>
</dbReference>
<dbReference type="InterPro" id="IPR038765">
    <property type="entry name" value="Papain-like_cys_pep_sf"/>
</dbReference>
<dbReference type="STRING" id="7868.ENSCMIP00000023081"/>
<dbReference type="SMART" id="SM00645">
    <property type="entry name" value="Pept_C1"/>
    <property type="match status" value="1"/>
</dbReference>
<keyword evidence="9" id="KW-0325">Glycoprotein</keyword>
<dbReference type="InterPro" id="IPR025660">
    <property type="entry name" value="Pept_his_AS"/>
</dbReference>
<dbReference type="PROSITE" id="PS00139">
    <property type="entry name" value="THIOL_PROTEASE_CYS"/>
    <property type="match status" value="1"/>
</dbReference>
<dbReference type="InterPro" id="IPR039417">
    <property type="entry name" value="Peptidase_C1A_papain-like"/>
</dbReference>
<proteinExistence type="inferred from homology"/>
<dbReference type="InterPro" id="IPR025661">
    <property type="entry name" value="Pept_asp_AS"/>
</dbReference>
<evidence type="ECO:0000256" key="9">
    <source>
        <dbReference type="ARBA" id="ARBA00023180"/>
    </source>
</evidence>
<evidence type="ECO:0000256" key="8">
    <source>
        <dbReference type="ARBA" id="ARBA00023157"/>
    </source>
</evidence>
<reference evidence="16" key="4">
    <citation type="submission" date="2025-08" db="UniProtKB">
        <authorList>
            <consortium name="Ensembl"/>
        </authorList>
    </citation>
    <scope>IDENTIFICATION</scope>
</reference>
<keyword evidence="10" id="KW-0458">Lysosome</keyword>
<evidence type="ECO:0000256" key="4">
    <source>
        <dbReference type="ARBA" id="ARBA00022729"/>
    </source>
</evidence>
<evidence type="ECO:0000313" key="16">
    <source>
        <dbReference type="Ensembl" id="ENSCMIP00000023081.1"/>
    </source>
</evidence>
<keyword evidence="5" id="KW-0378">Hydrolase</keyword>
<dbReference type="GeneTree" id="ENSGT00940000159253"/>
<dbReference type="PROSITE" id="PS00640">
    <property type="entry name" value="THIOL_PROTEASE_ASN"/>
    <property type="match status" value="1"/>
</dbReference>
<reference evidence="17" key="2">
    <citation type="journal article" date="2007" name="PLoS Biol.">
        <title>Survey sequencing and comparative analysis of the elephant shark (Callorhinchus milii) genome.</title>
        <authorList>
            <person name="Venkatesh B."/>
            <person name="Kirkness E.F."/>
            <person name="Loh Y.H."/>
            <person name="Halpern A.L."/>
            <person name="Lee A.P."/>
            <person name="Johnson J."/>
            <person name="Dandona N."/>
            <person name="Viswanathan L.D."/>
            <person name="Tay A."/>
            <person name="Venter J.C."/>
            <person name="Strausberg R.L."/>
            <person name="Brenner S."/>
        </authorList>
    </citation>
    <scope>NUCLEOTIDE SEQUENCE [LARGE SCALE GENOMIC DNA]</scope>
</reference>
<dbReference type="Ensembl" id="ENSCMIT00000023478.1">
    <property type="protein sequence ID" value="ENSCMIP00000023081.1"/>
    <property type="gene ID" value="ENSCMIG00000010354.1"/>
</dbReference>
<sequence>MRHETKVPPTLCSSTPLLPRAKAVSPGFPGQQFPSEDWSFDPRLFVGHCRLPGLPTNDCAVVTVYENALRSFEMIRHSSSFRQSIHFTVYSVKRSKTSRRRDKVQHALNSLPSDLLVEKGSATYGINQFSDLAPELFRGEEFEHFIVNKLLKLKRLHLPTRFDWRDKNVVTRVRNQGSCGGCWAFSVVEVIESAYAIKGKPLQTFSAQEVIDCSYKDGGCNGGSPVSALKWLNQTRLVTESMYPFKAKTGMCHHFPMSTFGISIKGYQAYSFRHKEEEMMHKLLEWGPLIAVVDAVSWQDYLGGIIQHHCSPEESNHAVVITGYDRTGDIPYWIVRNSWGSTWGIDGFVHIKMKRNVCGIADSVAAGFV</sequence>
<evidence type="ECO:0000256" key="13">
    <source>
        <dbReference type="ARBA" id="ARBA00066464"/>
    </source>
</evidence>
<dbReference type="PANTHER" id="PTHR12411">
    <property type="entry name" value="CYSTEINE PROTEASE FAMILY C1-RELATED"/>
    <property type="match status" value="1"/>
</dbReference>
<organism evidence="16 17">
    <name type="scientific">Callorhinchus milii</name>
    <name type="common">Ghost shark</name>
    <dbReference type="NCBI Taxonomy" id="7868"/>
    <lineage>
        <taxon>Eukaryota</taxon>
        <taxon>Metazoa</taxon>
        <taxon>Chordata</taxon>
        <taxon>Craniata</taxon>
        <taxon>Vertebrata</taxon>
        <taxon>Chondrichthyes</taxon>
        <taxon>Holocephali</taxon>
        <taxon>Chimaeriformes</taxon>
        <taxon>Callorhinchidae</taxon>
        <taxon>Callorhinchus</taxon>
    </lineage>
</organism>
<reference evidence="17" key="1">
    <citation type="journal article" date="2006" name="Science">
        <title>Ancient noncoding elements conserved in the human genome.</title>
        <authorList>
            <person name="Venkatesh B."/>
            <person name="Kirkness E.F."/>
            <person name="Loh Y.H."/>
            <person name="Halpern A.L."/>
            <person name="Lee A.P."/>
            <person name="Johnson J."/>
            <person name="Dandona N."/>
            <person name="Viswanathan L.D."/>
            <person name="Tay A."/>
            <person name="Venter J.C."/>
            <person name="Strausberg R.L."/>
            <person name="Brenner S."/>
        </authorList>
    </citation>
    <scope>NUCLEOTIDE SEQUENCE [LARGE SCALE GENOMIC DNA]</scope>
</reference>
<dbReference type="PROSITE" id="PS00639">
    <property type="entry name" value="THIOL_PROTEASE_HIS"/>
    <property type="match status" value="1"/>
</dbReference>
<comment type="subcellular location">
    <subcellularLocation>
        <location evidence="1">Lysosome</location>
    </subcellularLocation>
</comment>
<evidence type="ECO:0000256" key="7">
    <source>
        <dbReference type="ARBA" id="ARBA00023145"/>
    </source>
</evidence>
<dbReference type="CDD" id="cd02248">
    <property type="entry name" value="Peptidase_C1A"/>
    <property type="match status" value="1"/>
</dbReference>
<evidence type="ECO:0000259" key="15">
    <source>
        <dbReference type="SMART" id="SM00645"/>
    </source>
</evidence>
<name>A0A4W3I6J7_CALMI</name>
<reference evidence="17" key="3">
    <citation type="journal article" date="2014" name="Nature">
        <title>Elephant shark genome provides unique insights into gnathostome evolution.</title>
        <authorList>
            <consortium name="International Elephant Shark Genome Sequencing Consortium"/>
            <person name="Venkatesh B."/>
            <person name="Lee A.P."/>
            <person name="Ravi V."/>
            <person name="Maurya A.K."/>
            <person name="Lian M.M."/>
            <person name="Swann J.B."/>
            <person name="Ohta Y."/>
            <person name="Flajnik M.F."/>
            <person name="Sutoh Y."/>
            <person name="Kasahara M."/>
            <person name="Hoon S."/>
            <person name="Gangu V."/>
            <person name="Roy S.W."/>
            <person name="Irimia M."/>
            <person name="Korzh V."/>
            <person name="Kondrychyn I."/>
            <person name="Lim Z.W."/>
            <person name="Tay B.H."/>
            <person name="Tohari S."/>
            <person name="Kong K.W."/>
            <person name="Ho S."/>
            <person name="Lorente-Galdos B."/>
            <person name="Quilez J."/>
            <person name="Marques-Bonet T."/>
            <person name="Raney B.J."/>
            <person name="Ingham P.W."/>
            <person name="Tay A."/>
            <person name="Hillier L.W."/>
            <person name="Minx P."/>
            <person name="Boehm T."/>
            <person name="Wilson R.K."/>
            <person name="Brenner S."/>
            <person name="Warren W.C."/>
        </authorList>
    </citation>
    <scope>NUCLEOTIDE SEQUENCE [LARGE SCALE GENOMIC DNA]</scope>
</reference>
<evidence type="ECO:0000256" key="12">
    <source>
        <dbReference type="ARBA" id="ARBA00053492"/>
    </source>
</evidence>
<evidence type="ECO:0000256" key="5">
    <source>
        <dbReference type="ARBA" id="ARBA00022801"/>
    </source>
</evidence>
<dbReference type="PRINTS" id="PR00705">
    <property type="entry name" value="PAPAIN"/>
</dbReference>
<evidence type="ECO:0000256" key="3">
    <source>
        <dbReference type="ARBA" id="ARBA00022670"/>
    </source>
</evidence>
<dbReference type="InParanoid" id="A0A4W3I6J7"/>
<dbReference type="Proteomes" id="UP000314986">
    <property type="component" value="Unassembled WGS sequence"/>
</dbReference>
<keyword evidence="3" id="KW-0645">Protease</keyword>
<accession>A0A4W3I6J7</accession>
<evidence type="ECO:0000256" key="14">
    <source>
        <dbReference type="ARBA" id="ARBA00072046"/>
    </source>
</evidence>
<dbReference type="GO" id="GO:0006508">
    <property type="term" value="P:proteolysis"/>
    <property type="evidence" value="ECO:0007669"/>
    <property type="project" value="UniProtKB-KW"/>
</dbReference>
<keyword evidence="6" id="KW-0788">Thiol protease</keyword>
<comment type="function">
    <text evidence="12">Proteolytic enzyme possibly involved in normal cellular protein degradation and turnover.</text>
</comment>
<dbReference type="EC" id="3.4.22.42" evidence="13"/>
<evidence type="ECO:0000256" key="1">
    <source>
        <dbReference type="ARBA" id="ARBA00004371"/>
    </source>
</evidence>
<evidence type="ECO:0000256" key="10">
    <source>
        <dbReference type="ARBA" id="ARBA00023228"/>
    </source>
</evidence>
<dbReference type="GO" id="GO:0008234">
    <property type="term" value="F:cysteine-type peptidase activity"/>
    <property type="evidence" value="ECO:0007669"/>
    <property type="project" value="UniProtKB-KW"/>
</dbReference>
<keyword evidence="4" id="KW-0732">Signal</keyword>
<keyword evidence="7" id="KW-0865">Zymogen</keyword>
<dbReference type="InterPro" id="IPR000169">
    <property type="entry name" value="Pept_cys_AS"/>
</dbReference>
<evidence type="ECO:0000256" key="11">
    <source>
        <dbReference type="ARBA" id="ARBA00051025"/>
    </source>
</evidence>
<feature type="domain" description="Peptidase C1A papain C-terminal" evidence="15">
    <location>
        <begin position="158"/>
        <end position="368"/>
    </location>
</feature>
<dbReference type="SUPFAM" id="SSF54001">
    <property type="entry name" value="Cysteine proteinases"/>
    <property type="match status" value="1"/>
</dbReference>
<evidence type="ECO:0000313" key="17">
    <source>
        <dbReference type="Proteomes" id="UP000314986"/>
    </source>
</evidence>
<keyword evidence="8" id="KW-1015">Disulfide bond</keyword>